<dbReference type="PROSITE" id="PS00435">
    <property type="entry name" value="PEROXIDASE_1"/>
    <property type="match status" value="1"/>
</dbReference>
<keyword evidence="4 10" id="KW-0479">Metal-binding</keyword>
<dbReference type="EMBL" id="ML743562">
    <property type="protein sequence ID" value="KAE8140304.1"/>
    <property type="molecule type" value="Genomic_DNA"/>
</dbReference>
<evidence type="ECO:0000259" key="14">
    <source>
        <dbReference type="PROSITE" id="PS50873"/>
    </source>
</evidence>
<sequence length="408" mass="44296">MRFLAFPVWFHAAAFAFSGMHNLINEIQTRQSTSETSQLIGDLVDGATTTVGRRVRDCITGGTSCELQARKDYERPGSLDSAICREDTCCVWDIVQQELTSHFRHDNGTCTSLARAAVRLGFHDAGSWSTTSGTGGADGSLLLSSEEIERPENDGLQEIRSEALRILDRYSGHGVSAADLVQFMHNVATVACPLGPRMLTLVGRKDSQESNPGDLIPSNNATDASYLIELFQNKTISPRDLAALLGAHTVARQFYVDSTLAGQGLDSTPGVWDMNFYREMALPNPPPGVFRLPSDTALSVADGTAPRFEAFTDVTFGQTVWNAQYSSAYSCSARCSDFVSGAISNIDISVWRSATVTSDAQGHNSRAVSYGIVVYHVSLEHLSEYTPVDGNFSFETTVRYSEINGSVN</sequence>
<dbReference type="InterPro" id="IPR019794">
    <property type="entry name" value="Peroxidases_AS"/>
</dbReference>
<dbReference type="GO" id="GO:0046872">
    <property type="term" value="F:metal ion binding"/>
    <property type="evidence" value="ECO:0007669"/>
    <property type="project" value="UniProtKB-UniRule"/>
</dbReference>
<dbReference type="FunFam" id="1.10.520.10:FF:000021">
    <property type="entry name" value="Peroxidase"/>
    <property type="match status" value="1"/>
</dbReference>
<evidence type="ECO:0000256" key="6">
    <source>
        <dbReference type="ARBA" id="ARBA00023004"/>
    </source>
</evidence>
<keyword evidence="5 13" id="KW-0560">Oxidoreductase</keyword>
<dbReference type="Pfam" id="PF00141">
    <property type="entry name" value="peroxidase"/>
    <property type="match status" value="1"/>
</dbReference>
<feature type="disulfide bond" evidence="12">
    <location>
        <begin position="110"/>
        <end position="192"/>
    </location>
</feature>
<keyword evidence="7 12" id="KW-1015">Disulfide bond</keyword>
<dbReference type="OrthoDB" id="2113341at2759"/>
<keyword evidence="16" id="KW-1185">Reference proteome</keyword>
<feature type="chain" id="PRO_5025090224" description="Peroxidase" evidence="13">
    <location>
        <begin position="17"/>
        <end position="408"/>
    </location>
</feature>
<dbReference type="PRINTS" id="PR00458">
    <property type="entry name" value="PEROXIDASE"/>
</dbReference>
<dbReference type="PROSITE" id="PS50873">
    <property type="entry name" value="PEROXIDASE_4"/>
    <property type="match status" value="1"/>
</dbReference>
<dbReference type="Gene3D" id="1.10.520.10">
    <property type="match status" value="1"/>
</dbReference>
<evidence type="ECO:0000256" key="13">
    <source>
        <dbReference type="RuleBase" id="RU363051"/>
    </source>
</evidence>
<evidence type="ECO:0000256" key="9">
    <source>
        <dbReference type="PIRSR" id="PIRSR601621-1"/>
    </source>
</evidence>
<dbReference type="InterPro" id="IPR044831">
    <property type="entry name" value="Ccp1-like"/>
</dbReference>
<feature type="binding site" evidence="10">
    <location>
        <position position="136"/>
    </location>
    <ligand>
        <name>Ca(2+)</name>
        <dbReference type="ChEBI" id="CHEBI:29108"/>
        <label>1</label>
    </ligand>
</feature>
<evidence type="ECO:0000256" key="10">
    <source>
        <dbReference type="PIRSR" id="PIRSR601621-2"/>
    </source>
</evidence>
<feature type="binding site" description="axial binding residue" evidence="10">
    <location>
        <position position="248"/>
    </location>
    <ligand>
        <name>heme b</name>
        <dbReference type="ChEBI" id="CHEBI:60344"/>
    </ligand>
    <ligandPart>
        <name>Fe</name>
        <dbReference type="ChEBI" id="CHEBI:18248"/>
    </ligandPart>
</feature>
<dbReference type="GO" id="GO:0004601">
    <property type="term" value="F:peroxidase activity"/>
    <property type="evidence" value="ECO:0007669"/>
    <property type="project" value="UniProtKB-KW"/>
</dbReference>
<proteinExistence type="inferred from homology"/>
<dbReference type="RefSeq" id="XP_031916367.1">
    <property type="nucleotide sequence ID" value="XM_032059275.1"/>
</dbReference>
<comment type="cofactor">
    <cofactor evidence="10">
        <name>heme b</name>
        <dbReference type="ChEBI" id="CHEBI:60344"/>
    </cofactor>
    <text evidence="10">Binds 1 heme b (iron(II)-protoporphyrin IX) group per subunit.</text>
</comment>
<feature type="binding site" evidence="10">
    <location>
        <position position="249"/>
    </location>
    <ligand>
        <name>Ca(2+)</name>
        <dbReference type="ChEBI" id="CHEBI:29108"/>
        <label>2</label>
    </ligand>
</feature>
<feature type="binding site" evidence="10">
    <location>
        <position position="268"/>
    </location>
    <ligand>
        <name>Ca(2+)</name>
        <dbReference type="ChEBI" id="CHEBI:29108"/>
        <label>2</label>
    </ligand>
</feature>
<feature type="binding site" evidence="10">
    <location>
        <position position="273"/>
    </location>
    <ligand>
        <name>Ca(2+)</name>
        <dbReference type="ChEBI" id="CHEBI:29108"/>
        <label>2</label>
    </ligand>
</feature>
<keyword evidence="10 13" id="KW-0106">Calcium</keyword>
<evidence type="ECO:0000256" key="11">
    <source>
        <dbReference type="PIRSR" id="PIRSR601621-3"/>
    </source>
</evidence>
<dbReference type="InterPro" id="IPR010255">
    <property type="entry name" value="Haem_peroxidase_sf"/>
</dbReference>
<feature type="binding site" evidence="10">
    <location>
        <position position="266"/>
    </location>
    <ligand>
        <name>Ca(2+)</name>
        <dbReference type="ChEBI" id="CHEBI:29108"/>
        <label>2</label>
    </ligand>
</feature>
<evidence type="ECO:0000256" key="1">
    <source>
        <dbReference type="ARBA" id="ARBA00006089"/>
    </source>
</evidence>
<dbReference type="GO" id="GO:0034599">
    <property type="term" value="P:cellular response to oxidative stress"/>
    <property type="evidence" value="ECO:0007669"/>
    <property type="project" value="InterPro"/>
</dbReference>
<organism evidence="15 16">
    <name type="scientific">Aspergillus pseudotamarii</name>
    <dbReference type="NCBI Taxonomy" id="132259"/>
    <lineage>
        <taxon>Eukaryota</taxon>
        <taxon>Fungi</taxon>
        <taxon>Dikarya</taxon>
        <taxon>Ascomycota</taxon>
        <taxon>Pezizomycotina</taxon>
        <taxon>Eurotiomycetes</taxon>
        <taxon>Eurotiomycetidae</taxon>
        <taxon>Eurotiales</taxon>
        <taxon>Aspergillaceae</taxon>
        <taxon>Aspergillus</taxon>
        <taxon>Aspergillus subgen. Circumdati</taxon>
    </lineage>
</organism>
<reference evidence="15 16" key="1">
    <citation type="submission" date="2019-04" db="EMBL/GenBank/DDBJ databases">
        <title>Friends and foes A comparative genomics study of 23 Aspergillus species from section Flavi.</title>
        <authorList>
            <consortium name="DOE Joint Genome Institute"/>
            <person name="Kjaerbolling I."/>
            <person name="Vesth T."/>
            <person name="Frisvad J.C."/>
            <person name="Nybo J.L."/>
            <person name="Theobald S."/>
            <person name="Kildgaard S."/>
            <person name="Isbrandt T."/>
            <person name="Kuo A."/>
            <person name="Sato A."/>
            <person name="Lyhne E.K."/>
            <person name="Kogle M.E."/>
            <person name="Wiebenga A."/>
            <person name="Kun R.S."/>
            <person name="Lubbers R.J."/>
            <person name="Makela M.R."/>
            <person name="Barry K."/>
            <person name="Chovatia M."/>
            <person name="Clum A."/>
            <person name="Daum C."/>
            <person name="Haridas S."/>
            <person name="He G."/>
            <person name="LaButti K."/>
            <person name="Lipzen A."/>
            <person name="Mondo S."/>
            <person name="Riley R."/>
            <person name="Salamov A."/>
            <person name="Simmons B.A."/>
            <person name="Magnuson J.K."/>
            <person name="Henrissat B."/>
            <person name="Mortensen U.H."/>
            <person name="Larsen T.O."/>
            <person name="Devries R.P."/>
            <person name="Grigoriev I.V."/>
            <person name="Machida M."/>
            <person name="Baker S.E."/>
            <person name="Andersen M.R."/>
        </authorList>
    </citation>
    <scope>NUCLEOTIDE SEQUENCE [LARGE SCALE GENOMIC DNA]</scope>
    <source>
        <strain evidence="15 16">CBS 117625</strain>
    </source>
</reference>
<dbReference type="PRINTS" id="PR00462">
    <property type="entry name" value="LIGNINASE"/>
</dbReference>
<dbReference type="InterPro" id="IPR002016">
    <property type="entry name" value="Haem_peroxidase"/>
</dbReference>
<dbReference type="SUPFAM" id="SSF48113">
    <property type="entry name" value="Heme-dependent peroxidases"/>
    <property type="match status" value="1"/>
</dbReference>
<dbReference type="GO" id="GO:0042744">
    <property type="term" value="P:hydrogen peroxide catabolic process"/>
    <property type="evidence" value="ECO:0007669"/>
    <property type="project" value="TreeGrafter"/>
</dbReference>
<dbReference type="GO" id="GO:0020037">
    <property type="term" value="F:heme binding"/>
    <property type="evidence" value="ECO:0007669"/>
    <property type="project" value="UniProtKB-UniRule"/>
</dbReference>
<evidence type="ECO:0000256" key="12">
    <source>
        <dbReference type="PIRSR" id="PIRSR601621-4"/>
    </source>
</evidence>
<feature type="signal peptide" evidence="13">
    <location>
        <begin position="1"/>
        <end position="16"/>
    </location>
</feature>
<dbReference type="GeneID" id="43643485"/>
<evidence type="ECO:0000256" key="2">
    <source>
        <dbReference type="ARBA" id="ARBA00022559"/>
    </source>
</evidence>
<keyword evidence="8" id="KW-0325">Glycoprotein</keyword>
<dbReference type="Gene3D" id="1.10.420.10">
    <property type="entry name" value="Peroxidase, domain 2"/>
    <property type="match status" value="1"/>
</dbReference>
<evidence type="ECO:0000256" key="7">
    <source>
        <dbReference type="ARBA" id="ARBA00023157"/>
    </source>
</evidence>
<dbReference type="AlphaFoldDB" id="A0A5N6T1Y7"/>
<feature type="binding site" evidence="10">
    <location>
        <position position="140"/>
    </location>
    <ligand>
        <name>Ca(2+)</name>
        <dbReference type="ChEBI" id="CHEBI:29108"/>
        <label>1</label>
    </ligand>
</feature>
<accession>A0A5N6T1Y7</accession>
<feature type="active site" description="Proton acceptor" evidence="9">
    <location>
        <position position="123"/>
    </location>
</feature>
<gene>
    <name evidence="15" type="ORF">BDV38DRAFT_280300</name>
</gene>
<evidence type="ECO:0000256" key="5">
    <source>
        <dbReference type="ARBA" id="ARBA00023002"/>
    </source>
</evidence>
<evidence type="ECO:0000256" key="4">
    <source>
        <dbReference type="ARBA" id="ARBA00022723"/>
    </source>
</evidence>
<keyword evidence="13" id="KW-0732">Signal</keyword>
<dbReference type="Proteomes" id="UP000325672">
    <property type="component" value="Unassembled WGS sequence"/>
</dbReference>
<feature type="domain" description="Plant heme peroxidase family profile" evidence="14">
    <location>
        <begin position="136"/>
        <end position="252"/>
    </location>
</feature>
<evidence type="ECO:0000256" key="8">
    <source>
        <dbReference type="ARBA" id="ARBA00023180"/>
    </source>
</evidence>
<dbReference type="PANTHER" id="PTHR31356">
    <property type="entry name" value="THYLAKOID LUMENAL 29 KDA PROTEIN, CHLOROPLASTIC-RELATED"/>
    <property type="match status" value="1"/>
</dbReference>
<dbReference type="InterPro" id="IPR001621">
    <property type="entry name" value="Ligninase"/>
</dbReference>
<keyword evidence="6 10" id="KW-0408">Iron</keyword>
<dbReference type="EC" id="1.11.1.-" evidence="13"/>
<evidence type="ECO:0000313" key="15">
    <source>
        <dbReference type="EMBL" id="KAE8140304.1"/>
    </source>
</evidence>
<feature type="binding site" evidence="10">
    <location>
        <position position="138"/>
    </location>
    <ligand>
        <name>Ca(2+)</name>
        <dbReference type="ChEBI" id="CHEBI:29108"/>
        <label>1</label>
    </ligand>
</feature>
<evidence type="ECO:0000256" key="3">
    <source>
        <dbReference type="ARBA" id="ARBA00022617"/>
    </source>
</evidence>
<comment type="similarity">
    <text evidence="1 13">Belongs to the peroxidase family. Ligninase subfamily.</text>
</comment>
<keyword evidence="2 13" id="KW-0575">Peroxidase</keyword>
<evidence type="ECO:0000313" key="16">
    <source>
        <dbReference type="Proteomes" id="UP000325672"/>
    </source>
</evidence>
<keyword evidence="3 10" id="KW-0349">Heme</keyword>
<dbReference type="PANTHER" id="PTHR31356:SF66">
    <property type="entry name" value="CATALASE-PEROXIDASE"/>
    <property type="match status" value="1"/>
</dbReference>
<dbReference type="InterPro" id="IPR019793">
    <property type="entry name" value="Peroxidases_heam-ligand_BS"/>
</dbReference>
<protein>
    <recommendedName>
        <fullName evidence="13">Peroxidase</fullName>
        <ecNumber evidence="13">1.11.1.-</ecNumber>
    </recommendedName>
</protein>
<feature type="site" description="Transition state stabilizer" evidence="11">
    <location>
        <position position="119"/>
    </location>
</feature>
<dbReference type="GO" id="GO:0000302">
    <property type="term" value="P:response to reactive oxygen species"/>
    <property type="evidence" value="ECO:0007669"/>
    <property type="project" value="TreeGrafter"/>
</dbReference>
<dbReference type="PROSITE" id="PS00436">
    <property type="entry name" value="PEROXIDASE_2"/>
    <property type="match status" value="1"/>
</dbReference>
<feature type="binding site" evidence="10">
    <location>
        <position position="124"/>
    </location>
    <ligand>
        <name>Ca(2+)</name>
        <dbReference type="ChEBI" id="CHEBI:29108"/>
        <label>1</label>
    </ligand>
</feature>
<comment type="cofactor">
    <cofactor evidence="10 13">
        <name>Ca(2+)</name>
        <dbReference type="ChEBI" id="CHEBI:29108"/>
    </cofactor>
    <text evidence="10 13">Binds 2 calcium ions per subunit.</text>
</comment>
<name>A0A5N6T1Y7_ASPPS</name>